<keyword evidence="3" id="KW-1185">Reference proteome</keyword>
<dbReference type="GeneID" id="119635834"/>
<gene>
    <name evidence="4" type="primary">LOC119635834</name>
</gene>
<feature type="coiled-coil region" evidence="1">
    <location>
        <begin position="647"/>
        <end position="674"/>
    </location>
</feature>
<dbReference type="KEGG" id="gfs:119635834"/>
<feature type="region of interest" description="Disordered" evidence="2">
    <location>
        <begin position="70"/>
        <end position="116"/>
    </location>
</feature>
<evidence type="ECO:0000313" key="3">
    <source>
        <dbReference type="Proteomes" id="UP000092443"/>
    </source>
</evidence>
<reference evidence="4" key="1">
    <citation type="submission" date="2025-08" db="UniProtKB">
        <authorList>
            <consortium name="RefSeq"/>
        </authorList>
    </citation>
    <scope>IDENTIFICATION</scope>
    <source>
        <tissue evidence="4">Whole body pupa</tissue>
    </source>
</reference>
<evidence type="ECO:0000256" key="2">
    <source>
        <dbReference type="SAM" id="MobiDB-lite"/>
    </source>
</evidence>
<dbReference type="RefSeq" id="XP_037886770.1">
    <property type="nucleotide sequence ID" value="XM_038030842.1"/>
</dbReference>
<feature type="compositionally biased region" description="Polar residues" evidence="2">
    <location>
        <begin position="100"/>
        <end position="110"/>
    </location>
</feature>
<dbReference type="Proteomes" id="UP000092443">
    <property type="component" value="Unplaced"/>
</dbReference>
<evidence type="ECO:0000256" key="1">
    <source>
        <dbReference type="SAM" id="Coils"/>
    </source>
</evidence>
<protein>
    <submittedName>
        <fullName evidence="4">Myosin heavy chain, embryonic smooth muscle isoform</fullName>
    </submittedName>
</protein>
<keyword evidence="1" id="KW-0175">Coiled coil</keyword>
<feature type="compositionally biased region" description="Polar residues" evidence="2">
    <location>
        <begin position="70"/>
        <end position="79"/>
    </location>
</feature>
<evidence type="ECO:0000313" key="4">
    <source>
        <dbReference type="RefSeq" id="XP_037886770.1"/>
    </source>
</evidence>
<name>A0A9C5YS89_9MUSC</name>
<dbReference type="AlphaFoldDB" id="A0A9C5YS89"/>
<accession>A0A9C5YS89</accession>
<proteinExistence type="predicted"/>
<sequence length="725" mass="83359">MLICLNLHSNVKSKIPTKSTTLLVPSNALDKTNTARPSSLSLKISNENESKVSLGPPDTGKVLKKNISKASFSSNNSGKATPRNHTARGHLPTGIRRRSASTMSGCSSHPFSKENSDVTLAPIPKIKSNSGDHENFALTPRERVNENNKLKAFENMEKRLNDIQSEFCQKLESLKLNSSDKLKGTYKFISVVRNDKCELLVNEEHMKKAPKALPAHSIGEFKERVRGTLSKCVQSVFDYYKDYHTLDEEGHGEIYEKLQNTTLKELNAYLDDLCDPNHEPANYSTDVQIVKMQRELQECNKSLKMADKKLSDAQKAYDDKVHDLEIEFKAKCQEDITTRDLQISELQKKEKALEKQNENLRNEKQVLEDELENNTTNVSNMTKKLSQLELHLKGEKDILEEKAESLAKELNAAREQLDDVMKEKQDLELNAGQLLQEQQSDIEKLKNIIEQLGIEKGALEDQLAMLEKACDEKTENSTYPNMKRQLQESEDRVVELQDSLEANEKLKDINQNQSKEAQMEVAKLRQSEAEKRREIEKLKIELSKAQYNGVQLEEQVKRDQQLLDVRSKLINSLQTNEKDQRIHTEGLYAQVAEKNNIINELNNELRIKSEEFRNLFTTISAKQMELSNQEHMIKLLEESNDRSQMLRVKQEEKIGRMEEEIAHLKQTMAAYQNNVLSSNNTNNTCKSQLFAPVTPRDKYNENYHYYTSQRKRKRQVDISVKKYEI</sequence>
<feature type="coiled-coil region" evidence="1">
    <location>
        <begin position="289"/>
        <end position="555"/>
    </location>
</feature>
<organism evidence="3 4">
    <name type="scientific">Glossina fuscipes</name>
    <dbReference type="NCBI Taxonomy" id="7396"/>
    <lineage>
        <taxon>Eukaryota</taxon>
        <taxon>Metazoa</taxon>
        <taxon>Ecdysozoa</taxon>
        <taxon>Arthropoda</taxon>
        <taxon>Hexapoda</taxon>
        <taxon>Insecta</taxon>
        <taxon>Pterygota</taxon>
        <taxon>Neoptera</taxon>
        <taxon>Endopterygota</taxon>
        <taxon>Diptera</taxon>
        <taxon>Brachycera</taxon>
        <taxon>Muscomorpha</taxon>
        <taxon>Hippoboscoidea</taxon>
        <taxon>Glossinidae</taxon>
        <taxon>Glossina</taxon>
    </lineage>
</organism>